<evidence type="ECO:0000313" key="4">
    <source>
        <dbReference type="EMBL" id="KAL3823647.1"/>
    </source>
</evidence>
<reference evidence="4 5" key="1">
    <citation type="submission" date="2024-10" db="EMBL/GenBank/DDBJ databases">
        <title>Updated reference genomes for cyclostephanoid diatoms.</title>
        <authorList>
            <person name="Roberts W.R."/>
            <person name="Alverson A.J."/>
        </authorList>
    </citation>
    <scope>NUCLEOTIDE SEQUENCE [LARGE SCALE GENOMIC DNA]</scope>
    <source>
        <strain evidence="4 5">AJA228-03</strain>
    </source>
</reference>
<keyword evidence="5" id="KW-1185">Reference proteome</keyword>
<evidence type="ECO:0000256" key="1">
    <source>
        <dbReference type="SAM" id="MobiDB-lite"/>
    </source>
</evidence>
<feature type="transmembrane region" description="Helical" evidence="2">
    <location>
        <begin position="1011"/>
        <end position="1033"/>
    </location>
</feature>
<dbReference type="Gene3D" id="3.40.50.12780">
    <property type="entry name" value="N-terminal domain of ligase-like"/>
    <property type="match status" value="1"/>
</dbReference>
<dbReference type="InterPro" id="IPR042099">
    <property type="entry name" value="ANL_N_sf"/>
</dbReference>
<keyword evidence="2" id="KW-0472">Membrane</keyword>
<dbReference type="Gene3D" id="3.40.50.980">
    <property type="match status" value="1"/>
</dbReference>
<feature type="domain" description="Carrier" evidence="3">
    <location>
        <begin position="878"/>
        <end position="954"/>
    </location>
</feature>
<evidence type="ECO:0000313" key="5">
    <source>
        <dbReference type="Proteomes" id="UP001530377"/>
    </source>
</evidence>
<sequence length="1786" mass="196295">MVRPARQRRQRQSFLRYLAKEKFLGIFHSSYHLFRLSRRGLYYYIHPRPIMSPRAEHEKFLDLSSSSSSSSGSGNTNDMNDDYDKDDDVPLLAACRHLLQPNGCIVGKDVARAILPSFPTFCSAIPKTTITTTSDGGRGMGMEGKGGGVGMALASIDGRAPLTHDRVYDFCVNYYGPALHSLGFGRGDRIALVLPNGPELALAIFATSHWASCVPLSANGALSELESDLRRCGANLVVGPYSGLMTSYPTTSTSTSHDVVHRLHVASSSSSSSSSSSFDGVVPDWSAFRTIEECANRVGIPFVGLVPSPREAGIFALCESRSSSFRPLRYDDVAFAMTESSTVPPALAREEDEGVTIDAPPPGAGIDRDVVLTASVASSIEPNGHDDEVLVLFTSGTTGGKKLVPHVMGDMLTASAIIALSWDLSPYDVNCNLMPLFHVGGIVRQVFSPMFSGGCVICCPSFDTSVFWSLLANGAFTWYYAAPTMHQLILQTGKMDGIIDDDGNCPMKLRMIANAAGGLLPSLAREMLHVFDATVLPSYGMTECMPITSPPSTYRLDKAGTSGVAVGPELAILDVSTLRHMSPGEEGPICVRGEPCFRGYGEVSNGGGEDAVPVGETFLEGGWFNTGDLGYIDGDGYLYITGRSKEVINRGGEIISPMEVEEAVVGHPDVCACAAFSAPHDVLQEVVGIVVVMESGRPRLDLPSLHVHLGELLASPKWPQCLVFMDSLPKSHTNKLLRVKLGARLQLPELSDDMNATERTFEAVCPPQGTPLDVPIQARRVALDAGDIERQLSSLLAKSFDQRLVVVPHPKRRSAFVCYLVNIERITAIETAIQCMARYSVPSHFVETDKISLASNVLPTPNMTDAVATILQEQDSSGPDDLVVRSMKNLFTDLLDLDYLPGPDANFFHLGGSSMLASQLASKIRKLFAIACNGSEVFQHASSNEMAKLIRARQGKDASSGTGTTMSTSVSDGCFSDSSKSVSDHDAPFKAEHLAPECSYGGALFQLVPMFIVFPIWQVSRYLLFFYILLWSINNVPGDRDLGRFVAAYIAFHAFWITITPLIFVAMKWIIIGRYKAGRYPIWGSYYLRWWFVDVMRKLFLRGIWGSNDVLLNAYYRMLGAKIGKGAHISLEADVAEFDLVEVGEGAAVELSTLRGFGVDNGAMILGPVKVGEYGSLGIKSIVAPYTSIPNNSHLGPVTSTYDVKALDATNSRVNRKCFSGPPLWMQICIIGPITFLVNAFAQIPPLLVLFKMLEYKGKHDAYFSTLSDLIEWLMDPHRIQYYIGIRVARALFSPFFYMAAALLVKKIGIGRFKAGPRDTSNHWQLLRHSLSATLFSRKKIQNVTDLIGRHYELVSVLYRLLGAKVGKRVFWPGQQPIFSGEFDLLEIGDDVVFGSRSAIFFITRDSCEKVILCAGSNVADNCVVLPGAIIGKNAVLGSNSVCPPGRYLPERSVWLGSKGCEPTCLEKGVDLEISGPIMASEVQEDNLPLVGDASTLRPFGKAFYLKKASYSVWNLKSILAFTALVKTFIATFHAFPLLLGLHSAAVVLYGWSFEERDYKGRNYPFFVLYVMILVMFLFTNLLRVVLWVIIELTAKWTLMGKRLEGRYNYDTNSYAQRWELYQTIAHMRKFSRMNFMDFFSGTPYMSAFFRWNGGNIGRDCCLYPSGADPFMTEPDLVYMGDRCVVDCASIVCHLNTQGNFELAKIVIGNDCTLRTGSRVQQGVHMEEGSQLLEKSLAMTGEIIEAYSVWQGGPASWWFQYDKEKEDEVFVESSKLLQGRALYYHV</sequence>
<dbReference type="InterPro" id="IPR045851">
    <property type="entry name" value="AMP-bd_C_sf"/>
</dbReference>
<dbReference type="Pfam" id="PF00550">
    <property type="entry name" value="PP-binding"/>
    <property type="match status" value="1"/>
</dbReference>
<dbReference type="InterPro" id="IPR036736">
    <property type="entry name" value="ACP-like_sf"/>
</dbReference>
<dbReference type="Pfam" id="PF00501">
    <property type="entry name" value="AMP-binding"/>
    <property type="match status" value="1"/>
</dbReference>
<feature type="compositionally biased region" description="Low complexity" evidence="1">
    <location>
        <begin position="64"/>
        <end position="78"/>
    </location>
</feature>
<evidence type="ECO:0000256" key="2">
    <source>
        <dbReference type="SAM" id="Phobius"/>
    </source>
</evidence>
<feature type="transmembrane region" description="Helical" evidence="2">
    <location>
        <begin position="1564"/>
        <end position="1591"/>
    </location>
</feature>
<dbReference type="PROSITE" id="PS50075">
    <property type="entry name" value="CARRIER"/>
    <property type="match status" value="1"/>
</dbReference>
<dbReference type="Proteomes" id="UP001530377">
    <property type="component" value="Unassembled WGS sequence"/>
</dbReference>
<proteinExistence type="predicted"/>
<dbReference type="InterPro" id="IPR011004">
    <property type="entry name" value="Trimer_LpxA-like_sf"/>
</dbReference>
<keyword evidence="2" id="KW-0812">Transmembrane</keyword>
<dbReference type="Gene3D" id="1.10.1200.10">
    <property type="entry name" value="ACP-like"/>
    <property type="match status" value="1"/>
</dbReference>
<dbReference type="InterPro" id="IPR025110">
    <property type="entry name" value="AMP-bd_C"/>
</dbReference>
<dbReference type="Gene3D" id="3.30.300.30">
    <property type="match status" value="1"/>
</dbReference>
<organism evidence="4 5">
    <name type="scientific">Cyclostephanos tholiformis</name>
    <dbReference type="NCBI Taxonomy" id="382380"/>
    <lineage>
        <taxon>Eukaryota</taxon>
        <taxon>Sar</taxon>
        <taxon>Stramenopiles</taxon>
        <taxon>Ochrophyta</taxon>
        <taxon>Bacillariophyta</taxon>
        <taxon>Coscinodiscophyceae</taxon>
        <taxon>Thalassiosirophycidae</taxon>
        <taxon>Stephanodiscales</taxon>
        <taxon>Stephanodiscaceae</taxon>
        <taxon>Cyclostephanos</taxon>
    </lineage>
</organism>
<dbReference type="Gene3D" id="2.160.10.10">
    <property type="entry name" value="Hexapeptide repeat proteins"/>
    <property type="match status" value="2"/>
</dbReference>
<comment type="caution">
    <text evidence="4">The sequence shown here is derived from an EMBL/GenBank/DDBJ whole genome shotgun (WGS) entry which is preliminary data.</text>
</comment>
<dbReference type="EMBL" id="JALLPB020000032">
    <property type="protein sequence ID" value="KAL3823647.1"/>
    <property type="molecule type" value="Genomic_DNA"/>
</dbReference>
<accession>A0ABD3SGT6</accession>
<name>A0ABD3SGT6_9STRA</name>
<dbReference type="SUPFAM" id="SSF47336">
    <property type="entry name" value="ACP-like"/>
    <property type="match status" value="1"/>
</dbReference>
<feature type="region of interest" description="Disordered" evidence="1">
    <location>
        <begin position="61"/>
        <end position="82"/>
    </location>
</feature>
<feature type="transmembrane region" description="Helical" evidence="2">
    <location>
        <begin position="1224"/>
        <end position="1244"/>
    </location>
</feature>
<protein>
    <recommendedName>
        <fullName evidence="3">Carrier domain-containing protein</fullName>
    </recommendedName>
</protein>
<dbReference type="Pfam" id="PF13193">
    <property type="entry name" value="AMP-binding_C"/>
    <property type="match status" value="1"/>
</dbReference>
<dbReference type="InterPro" id="IPR000873">
    <property type="entry name" value="AMP-dep_synth/lig_dom"/>
</dbReference>
<gene>
    <name evidence="4" type="ORF">ACHAXA_009752</name>
</gene>
<dbReference type="SUPFAM" id="SSF56801">
    <property type="entry name" value="Acetyl-CoA synthetase-like"/>
    <property type="match status" value="1"/>
</dbReference>
<dbReference type="PANTHER" id="PTHR43201">
    <property type="entry name" value="ACYL-COA SYNTHETASE"/>
    <property type="match status" value="1"/>
</dbReference>
<feature type="transmembrane region" description="Helical" evidence="2">
    <location>
        <begin position="1280"/>
        <end position="1305"/>
    </location>
</feature>
<dbReference type="PANTHER" id="PTHR43201:SF10">
    <property type="entry name" value="CARRIER DOMAIN-CONTAINING PROTEIN"/>
    <property type="match status" value="1"/>
</dbReference>
<dbReference type="SUPFAM" id="SSF51161">
    <property type="entry name" value="Trimeric LpxA-like enzymes"/>
    <property type="match status" value="3"/>
</dbReference>
<feature type="transmembrane region" description="Helical" evidence="2">
    <location>
        <begin position="1519"/>
        <end position="1552"/>
    </location>
</feature>
<keyword evidence="2" id="KW-1133">Transmembrane helix</keyword>
<feature type="transmembrane region" description="Helical" evidence="2">
    <location>
        <begin position="1045"/>
        <end position="1071"/>
    </location>
</feature>
<evidence type="ECO:0000259" key="3">
    <source>
        <dbReference type="PROSITE" id="PS50075"/>
    </source>
</evidence>
<dbReference type="InterPro" id="IPR009081">
    <property type="entry name" value="PP-bd_ACP"/>
</dbReference>